<dbReference type="EMBL" id="CP017641">
    <property type="protein sequence ID" value="APZ92981.1"/>
    <property type="molecule type" value="Genomic_DNA"/>
</dbReference>
<feature type="chain" id="PRO_5010354776" description="DUF4034 domain-containing protein" evidence="1">
    <location>
        <begin position="26"/>
        <end position="391"/>
    </location>
</feature>
<dbReference type="Proteomes" id="UP000187735">
    <property type="component" value="Chromosome"/>
</dbReference>
<proteinExistence type="predicted"/>
<reference evidence="2 3" key="1">
    <citation type="journal article" date="2016" name="Front. Microbiol.">
        <title>Fuerstia marisgermanicae gen. nov., sp. nov., an Unusual Member of the Phylum Planctomycetes from the German Wadden Sea.</title>
        <authorList>
            <person name="Kohn T."/>
            <person name="Heuer A."/>
            <person name="Jogler M."/>
            <person name="Vollmers J."/>
            <person name="Boedeker C."/>
            <person name="Bunk B."/>
            <person name="Rast P."/>
            <person name="Borchert D."/>
            <person name="Glockner I."/>
            <person name="Freese H.M."/>
            <person name="Klenk H.P."/>
            <person name="Overmann J."/>
            <person name="Kaster A.K."/>
            <person name="Rohde M."/>
            <person name="Wiegand S."/>
            <person name="Jogler C."/>
        </authorList>
    </citation>
    <scope>NUCLEOTIDE SEQUENCE [LARGE SCALE GENOMIC DNA]</scope>
    <source>
        <strain evidence="2 3">NH11</strain>
    </source>
</reference>
<evidence type="ECO:0000313" key="3">
    <source>
        <dbReference type="Proteomes" id="UP000187735"/>
    </source>
</evidence>
<protein>
    <recommendedName>
        <fullName evidence="4">DUF4034 domain-containing protein</fullName>
    </recommendedName>
</protein>
<dbReference type="AlphaFoldDB" id="A0A1P8WFY8"/>
<evidence type="ECO:0000313" key="2">
    <source>
        <dbReference type="EMBL" id="APZ92981.1"/>
    </source>
</evidence>
<accession>A0A1P8WFY8</accession>
<keyword evidence="3" id="KW-1185">Reference proteome</keyword>
<gene>
    <name evidence="2" type="ORF">Fuma_02593</name>
</gene>
<organism evidence="2 3">
    <name type="scientific">Fuerstiella marisgermanici</name>
    <dbReference type="NCBI Taxonomy" id="1891926"/>
    <lineage>
        <taxon>Bacteria</taxon>
        <taxon>Pseudomonadati</taxon>
        <taxon>Planctomycetota</taxon>
        <taxon>Planctomycetia</taxon>
        <taxon>Planctomycetales</taxon>
        <taxon>Planctomycetaceae</taxon>
        <taxon>Fuerstiella</taxon>
    </lineage>
</organism>
<evidence type="ECO:0000256" key="1">
    <source>
        <dbReference type="SAM" id="SignalP"/>
    </source>
</evidence>
<dbReference type="RefSeq" id="WP_077024516.1">
    <property type="nucleotide sequence ID" value="NZ_CP017641.1"/>
</dbReference>
<keyword evidence="1" id="KW-0732">Signal</keyword>
<dbReference type="STRING" id="1891926.Fuma_02593"/>
<evidence type="ECO:0008006" key="4">
    <source>
        <dbReference type="Google" id="ProtNLM"/>
    </source>
</evidence>
<name>A0A1P8WFY8_9PLAN</name>
<feature type="signal peptide" evidence="1">
    <location>
        <begin position="1"/>
        <end position="25"/>
    </location>
</feature>
<dbReference type="PROSITE" id="PS51257">
    <property type="entry name" value="PROKAR_LIPOPROTEIN"/>
    <property type="match status" value="1"/>
</dbReference>
<dbReference type="KEGG" id="fmr:Fuma_02593"/>
<sequence precursor="true">MSGTKLSKSLAVTIAAIAVACTALAVGQFSARHQTSEPSELWANAILYSFDRGEDASKRTLRRFAEAIAASDNASNIYVSLGDYLRGPVPFANAWNKAFGDDEKLAAATSDPDGLYASVDGIISIMDGDDQAAAAYVAAVREDPDNRLAHFRVALYGDTDEWIASARWLITNDSSNALGLYLEAAHAIACAPDSVLPLMQAAVSRPAIHLPSDVVPDPGTATFPESFEHFSGQPVSKSALGFIVHRVNTMFSFDDPLGSAIELVLAHILQIADDCGDPRSETAILIHQQLCHQLVFNTSAELFISFSGIFRHEDSYQLLLSRLAPTHPMVQTCELKHKQVQRFRELLKSHWRPGREEIRKFTPEMILSGAVNAVAAETALVTQIQKMALQP</sequence>